<name>A0A318XI46_9FIRM</name>
<organism evidence="2 3">
    <name type="scientific">Ruminiclostridium sufflavum DSM 19573</name>
    <dbReference type="NCBI Taxonomy" id="1121337"/>
    <lineage>
        <taxon>Bacteria</taxon>
        <taxon>Bacillati</taxon>
        <taxon>Bacillota</taxon>
        <taxon>Clostridia</taxon>
        <taxon>Eubacteriales</taxon>
        <taxon>Oscillospiraceae</taxon>
        <taxon>Ruminiclostridium</taxon>
    </lineage>
</organism>
<proteinExistence type="predicted"/>
<accession>A0A318XI46</accession>
<comment type="caution">
    <text evidence="2">The sequence shown here is derived from an EMBL/GenBank/DDBJ whole genome shotgun (WGS) entry which is preliminary data.</text>
</comment>
<dbReference type="InterPro" id="IPR027417">
    <property type="entry name" value="P-loop_NTPase"/>
</dbReference>
<dbReference type="SUPFAM" id="SSF52540">
    <property type="entry name" value="P-loop containing nucleoside triphosphate hydrolases"/>
    <property type="match status" value="1"/>
</dbReference>
<dbReference type="InterPro" id="IPR049945">
    <property type="entry name" value="AAA_22"/>
</dbReference>
<sequence>MEPQSKKTDLFRSIQNRITTLAKEKKIIPTIIIDESQYLKTEVLNDLKLLLNFDMDSKNYAIFILTGQPTLNSILSKQVHEALRQRIVINYNFQGITKSEMENYIISRLLSVAATNQYLIKML</sequence>
<dbReference type="GO" id="GO:0016887">
    <property type="term" value="F:ATP hydrolysis activity"/>
    <property type="evidence" value="ECO:0007669"/>
    <property type="project" value="InterPro"/>
</dbReference>
<gene>
    <name evidence="2" type="ORF">LY28_03469</name>
</gene>
<dbReference type="EMBL" id="QKMR01000028">
    <property type="protein sequence ID" value="PYG84935.1"/>
    <property type="molecule type" value="Genomic_DNA"/>
</dbReference>
<keyword evidence="3" id="KW-1185">Reference proteome</keyword>
<evidence type="ECO:0000313" key="3">
    <source>
        <dbReference type="Proteomes" id="UP000248132"/>
    </source>
</evidence>
<dbReference type="Proteomes" id="UP000248132">
    <property type="component" value="Unassembled WGS sequence"/>
</dbReference>
<evidence type="ECO:0000259" key="1">
    <source>
        <dbReference type="Pfam" id="PF13401"/>
    </source>
</evidence>
<dbReference type="AlphaFoldDB" id="A0A318XI46"/>
<dbReference type="PANTHER" id="PTHR35894">
    <property type="entry name" value="GENERAL SECRETION PATHWAY PROTEIN A-RELATED"/>
    <property type="match status" value="1"/>
</dbReference>
<dbReference type="PANTHER" id="PTHR35894:SF1">
    <property type="entry name" value="PHOSPHORIBULOKINASE _ URIDINE KINASE FAMILY"/>
    <property type="match status" value="1"/>
</dbReference>
<reference evidence="2 3" key="1">
    <citation type="submission" date="2018-06" db="EMBL/GenBank/DDBJ databases">
        <title>Genomic Encyclopedia of Type Strains, Phase I: the one thousand microbial genomes (KMG-I) project.</title>
        <authorList>
            <person name="Kyrpides N."/>
        </authorList>
    </citation>
    <scope>NUCLEOTIDE SEQUENCE [LARGE SCALE GENOMIC DNA]</scope>
    <source>
        <strain evidence="2 3">DSM 19573</strain>
    </source>
</reference>
<dbReference type="InterPro" id="IPR052026">
    <property type="entry name" value="ExeA_AAA_ATPase_DNA-bind"/>
</dbReference>
<evidence type="ECO:0000313" key="2">
    <source>
        <dbReference type="EMBL" id="PYG84935.1"/>
    </source>
</evidence>
<dbReference type="Pfam" id="PF13401">
    <property type="entry name" value="AAA_22"/>
    <property type="match status" value="1"/>
</dbReference>
<feature type="domain" description="ORC1/DEAH AAA+ ATPase" evidence="1">
    <location>
        <begin position="7"/>
        <end position="75"/>
    </location>
</feature>
<protein>
    <submittedName>
        <fullName evidence="2">General secretion pathway protein A</fullName>
    </submittedName>
</protein>